<feature type="region of interest" description="Disordered" evidence="7">
    <location>
        <begin position="410"/>
        <end position="433"/>
    </location>
</feature>
<feature type="domain" description="Cytochrome c" evidence="9">
    <location>
        <begin position="85"/>
        <end position="171"/>
    </location>
</feature>
<evidence type="ECO:0000256" key="3">
    <source>
        <dbReference type="ARBA" id="ARBA00022723"/>
    </source>
</evidence>
<evidence type="ECO:0000313" key="11">
    <source>
        <dbReference type="Proteomes" id="UP000788153"/>
    </source>
</evidence>
<dbReference type="InterPro" id="IPR009056">
    <property type="entry name" value="Cyt_c-like_dom"/>
</dbReference>
<name>A0ABX0TX94_9SPHN</name>
<keyword evidence="8" id="KW-0472">Membrane</keyword>
<protein>
    <submittedName>
        <fullName evidence="10">Cytochrome c553</fullName>
    </submittedName>
</protein>
<dbReference type="PANTHER" id="PTHR33751:SF9">
    <property type="entry name" value="CYTOCHROME C4"/>
    <property type="match status" value="1"/>
</dbReference>
<feature type="compositionally biased region" description="Low complexity" evidence="7">
    <location>
        <begin position="410"/>
        <end position="419"/>
    </location>
</feature>
<evidence type="ECO:0000256" key="2">
    <source>
        <dbReference type="ARBA" id="ARBA00022617"/>
    </source>
</evidence>
<evidence type="ECO:0000256" key="7">
    <source>
        <dbReference type="SAM" id="MobiDB-lite"/>
    </source>
</evidence>
<keyword evidence="1" id="KW-0813">Transport</keyword>
<dbReference type="Proteomes" id="UP000788153">
    <property type="component" value="Unassembled WGS sequence"/>
</dbReference>
<dbReference type="InterPro" id="IPR050597">
    <property type="entry name" value="Cytochrome_c_Oxidase_Subunit"/>
</dbReference>
<organism evidence="10 11">
    <name type="scientific">Sphingomonas japonica</name>
    <dbReference type="NCBI Taxonomy" id="511662"/>
    <lineage>
        <taxon>Bacteria</taxon>
        <taxon>Pseudomonadati</taxon>
        <taxon>Pseudomonadota</taxon>
        <taxon>Alphaproteobacteria</taxon>
        <taxon>Sphingomonadales</taxon>
        <taxon>Sphingomonadaceae</taxon>
        <taxon>Sphingomonas</taxon>
    </lineage>
</organism>
<evidence type="ECO:0000313" key="10">
    <source>
        <dbReference type="EMBL" id="NIJ22843.1"/>
    </source>
</evidence>
<dbReference type="Pfam" id="PF00034">
    <property type="entry name" value="Cytochrom_C"/>
    <property type="match status" value="2"/>
</dbReference>
<keyword evidence="2 6" id="KW-0349">Heme</keyword>
<dbReference type="PANTHER" id="PTHR33751">
    <property type="entry name" value="CBB3-TYPE CYTOCHROME C OXIDASE SUBUNIT FIXP"/>
    <property type="match status" value="1"/>
</dbReference>
<dbReference type="Pfam" id="PF13442">
    <property type="entry name" value="Cytochrome_CBB3"/>
    <property type="match status" value="1"/>
</dbReference>
<dbReference type="Gene3D" id="1.10.760.10">
    <property type="entry name" value="Cytochrome c-like domain"/>
    <property type="match status" value="3"/>
</dbReference>
<keyword evidence="8" id="KW-0812">Transmembrane</keyword>
<keyword evidence="4" id="KW-0249">Electron transport</keyword>
<feature type="domain" description="Cytochrome c" evidence="9">
    <location>
        <begin position="211"/>
        <end position="307"/>
    </location>
</feature>
<keyword evidence="11" id="KW-1185">Reference proteome</keyword>
<evidence type="ECO:0000256" key="4">
    <source>
        <dbReference type="ARBA" id="ARBA00022982"/>
    </source>
</evidence>
<sequence length="433" mass="46488">MSDPRFSLRRMLFPAKPAQWLGAIGVAGAIAAALVFAAVVIGLPNLAAATPHPLGWAKLLHFTFERSTAYRAASVTPPPELNSKALIEKAATHYDRVCANCHGAPELGQNPIALSMRPQPQYLMTSLDQFTPSELFVILKGGVKYSAMPAWPAGDRDDEIWAMVSFLRAMSKMDYAQYRAVTQGPALAATGRPPALPPGPFRSQPYVIGGTQTAELEVNFAVPALGFGHTANMEDVARSCVACHGSDGRARASGGIPNIALLSREQIAEQLEHYRIGTRQSGIMQNVAVQLTPQQIDSLAAYYAAKPKRQSLVIRATPAVLVTGERIAIRGIPDRRVAACASCHDVTRAAAKAYPGLDGQYPRYLRDQLRLYRSGVRGGDMPGNPMPAAVAGMSDAEINAVALYYAARSPSAPPDRAAPFQPQRESPVRRPSL</sequence>
<dbReference type="PROSITE" id="PS51007">
    <property type="entry name" value="CYTC"/>
    <property type="match status" value="3"/>
</dbReference>
<dbReference type="SUPFAM" id="SSF46626">
    <property type="entry name" value="Cytochrome c"/>
    <property type="match status" value="3"/>
</dbReference>
<keyword evidence="3 6" id="KW-0479">Metal-binding</keyword>
<comment type="caution">
    <text evidence="10">The sequence shown here is derived from an EMBL/GenBank/DDBJ whole genome shotgun (WGS) entry which is preliminary data.</text>
</comment>
<dbReference type="EMBL" id="JAASQP010000001">
    <property type="protein sequence ID" value="NIJ22843.1"/>
    <property type="molecule type" value="Genomic_DNA"/>
</dbReference>
<accession>A0ABX0TX94</accession>
<feature type="transmembrane region" description="Helical" evidence="8">
    <location>
        <begin position="20"/>
        <end position="43"/>
    </location>
</feature>
<keyword evidence="5 6" id="KW-0408">Iron</keyword>
<evidence type="ECO:0000256" key="6">
    <source>
        <dbReference type="PROSITE-ProRule" id="PRU00433"/>
    </source>
</evidence>
<gene>
    <name evidence="10" type="ORF">FHT01_000385</name>
</gene>
<reference evidence="10 11" key="1">
    <citation type="submission" date="2020-03" db="EMBL/GenBank/DDBJ databases">
        <title>Genomic Encyclopedia of Type Strains, Phase IV (KMG-IV): sequencing the most valuable type-strain genomes for metagenomic binning, comparative biology and taxonomic classification.</title>
        <authorList>
            <person name="Goeker M."/>
        </authorList>
    </citation>
    <scope>NUCLEOTIDE SEQUENCE [LARGE SCALE GENOMIC DNA]</scope>
    <source>
        <strain evidence="10 11">DSM 22753</strain>
    </source>
</reference>
<evidence type="ECO:0000259" key="9">
    <source>
        <dbReference type="PROSITE" id="PS51007"/>
    </source>
</evidence>
<dbReference type="InterPro" id="IPR036909">
    <property type="entry name" value="Cyt_c-like_dom_sf"/>
</dbReference>
<proteinExistence type="predicted"/>
<evidence type="ECO:0000256" key="1">
    <source>
        <dbReference type="ARBA" id="ARBA00022448"/>
    </source>
</evidence>
<evidence type="ECO:0000256" key="8">
    <source>
        <dbReference type="SAM" id="Phobius"/>
    </source>
</evidence>
<keyword evidence="8" id="KW-1133">Transmembrane helix</keyword>
<feature type="domain" description="Cytochrome c" evidence="9">
    <location>
        <begin position="319"/>
        <end position="409"/>
    </location>
</feature>
<dbReference type="RefSeq" id="WP_140048044.1">
    <property type="nucleotide sequence ID" value="NZ_BAAAEV010000001.1"/>
</dbReference>
<evidence type="ECO:0000256" key="5">
    <source>
        <dbReference type="ARBA" id="ARBA00023004"/>
    </source>
</evidence>